<keyword evidence="3" id="KW-1185">Reference proteome</keyword>
<dbReference type="AlphaFoldDB" id="A0A811UYT1"/>
<feature type="region of interest" description="Disordered" evidence="1">
    <location>
        <begin position="35"/>
        <end position="57"/>
    </location>
</feature>
<proteinExistence type="predicted"/>
<name>A0A811UYT1_CERCA</name>
<sequence length="80" mass="8995">MDNALRFLNKLNLLENERIKTSALNNHRNRTTCCSELGRPAQHNKDSTQQQSSEAEGQLKEALQATLIEGRFTICALNVP</sequence>
<protein>
    <submittedName>
        <fullName evidence="2">(Mediterranean fruit fly) hypothetical protein</fullName>
    </submittedName>
</protein>
<evidence type="ECO:0000313" key="2">
    <source>
        <dbReference type="EMBL" id="CAD7003468.1"/>
    </source>
</evidence>
<evidence type="ECO:0000256" key="1">
    <source>
        <dbReference type="SAM" id="MobiDB-lite"/>
    </source>
</evidence>
<organism evidence="2 3">
    <name type="scientific">Ceratitis capitata</name>
    <name type="common">Mediterranean fruit fly</name>
    <name type="synonym">Tephritis capitata</name>
    <dbReference type="NCBI Taxonomy" id="7213"/>
    <lineage>
        <taxon>Eukaryota</taxon>
        <taxon>Metazoa</taxon>
        <taxon>Ecdysozoa</taxon>
        <taxon>Arthropoda</taxon>
        <taxon>Hexapoda</taxon>
        <taxon>Insecta</taxon>
        <taxon>Pterygota</taxon>
        <taxon>Neoptera</taxon>
        <taxon>Endopterygota</taxon>
        <taxon>Diptera</taxon>
        <taxon>Brachycera</taxon>
        <taxon>Muscomorpha</taxon>
        <taxon>Tephritoidea</taxon>
        <taxon>Tephritidae</taxon>
        <taxon>Ceratitis</taxon>
        <taxon>Ceratitis</taxon>
    </lineage>
</organism>
<dbReference type="Proteomes" id="UP000606786">
    <property type="component" value="Unassembled WGS sequence"/>
</dbReference>
<evidence type="ECO:0000313" key="3">
    <source>
        <dbReference type="Proteomes" id="UP000606786"/>
    </source>
</evidence>
<dbReference type="EMBL" id="CAJHJT010000034">
    <property type="protein sequence ID" value="CAD7003468.1"/>
    <property type="molecule type" value="Genomic_DNA"/>
</dbReference>
<accession>A0A811UYT1</accession>
<reference evidence="2" key="1">
    <citation type="submission" date="2020-11" db="EMBL/GenBank/DDBJ databases">
        <authorList>
            <person name="Whitehead M."/>
        </authorList>
    </citation>
    <scope>NUCLEOTIDE SEQUENCE</scope>
    <source>
        <strain evidence="2">EGII</strain>
    </source>
</reference>
<gene>
    <name evidence="2" type="ORF">CCAP1982_LOCUS11921</name>
</gene>
<comment type="caution">
    <text evidence="2">The sequence shown here is derived from an EMBL/GenBank/DDBJ whole genome shotgun (WGS) entry which is preliminary data.</text>
</comment>